<proteinExistence type="inferred from homology"/>
<feature type="region of interest" description="Disordered" evidence="10">
    <location>
        <begin position="474"/>
        <end position="495"/>
    </location>
</feature>
<protein>
    <submittedName>
        <fullName evidence="12">Putative cytochrome P450</fullName>
    </submittedName>
</protein>
<evidence type="ECO:0000256" key="2">
    <source>
        <dbReference type="ARBA" id="ARBA00010617"/>
    </source>
</evidence>
<dbReference type="InterPro" id="IPR036396">
    <property type="entry name" value="Cyt_P450_sf"/>
</dbReference>
<keyword evidence="11" id="KW-0732">Signal</keyword>
<dbReference type="PRINTS" id="PR00463">
    <property type="entry name" value="EP450I"/>
</dbReference>
<sequence>MLFLAAFFFLTLTLGVTWYYQRSSPSRRPLPPGPTLLSAPWPENDIARTFHSWTKRYGSVVSVKIGFRTIIILGTRQAAQDLLERRGTIYSSRPSSIFMDRYLNKGLNPAFMPYGSQWRLHRRFYSTLLNVKASQTYRRLQDIGSRELVYELLTTNDFSDVFYRYTSDVMLSLVYGKGQNRDDADHRRLQQINEMATFILQNASFRTIILDLFPLLDKLPMKFMNWRQQAAQLHDLTREVYVECGNAALQGKSWNWIREIYERPEAKDAPWEDVCYSLGELYVAGIYTTKMVLENFVTTCVDHADAVRKAQDELDSVVGMERLPEFADMDRLPFVGAFISELVRWKPISSIGVPHAVIQDDEYMGFHIPKDATVIANQWGINMDESVFESPETFNPERYMEISDRHLSGFGFGRRACPGYHLAKASFFIVISRVLWAYRIEREVEVGDDPKGNSSSPGVAFTVRSLQHQEIISKGGKTSGYDVGETLEEIRPSKS</sequence>
<dbReference type="EMBL" id="KZ825864">
    <property type="protein sequence ID" value="PYH94829.1"/>
    <property type="molecule type" value="Genomic_DNA"/>
</dbReference>
<dbReference type="Gene3D" id="1.10.630.10">
    <property type="entry name" value="Cytochrome P450"/>
    <property type="match status" value="1"/>
</dbReference>
<keyword evidence="5 9" id="KW-0560">Oxidoreductase</keyword>
<dbReference type="SUPFAM" id="SSF48264">
    <property type="entry name" value="Cytochrome P450"/>
    <property type="match status" value="1"/>
</dbReference>
<dbReference type="AlphaFoldDB" id="A0A319DBU2"/>
<keyword evidence="4 8" id="KW-0479">Metal-binding</keyword>
<evidence type="ECO:0000313" key="12">
    <source>
        <dbReference type="EMBL" id="PYH94829.1"/>
    </source>
</evidence>
<evidence type="ECO:0000313" key="13">
    <source>
        <dbReference type="Proteomes" id="UP000247810"/>
    </source>
</evidence>
<dbReference type="STRING" id="1448320.A0A319DBU2"/>
<dbReference type="GO" id="GO:0004497">
    <property type="term" value="F:monooxygenase activity"/>
    <property type="evidence" value="ECO:0007669"/>
    <property type="project" value="UniProtKB-KW"/>
</dbReference>
<evidence type="ECO:0000256" key="10">
    <source>
        <dbReference type="SAM" id="MobiDB-lite"/>
    </source>
</evidence>
<dbReference type="InterPro" id="IPR017972">
    <property type="entry name" value="Cyt_P450_CS"/>
</dbReference>
<dbReference type="PANTHER" id="PTHR46300">
    <property type="entry name" value="P450, PUTATIVE (EUROFUNG)-RELATED-RELATED"/>
    <property type="match status" value="1"/>
</dbReference>
<name>A0A319DBU2_9EURO</name>
<keyword evidence="6 8" id="KW-0408">Iron</keyword>
<evidence type="ECO:0000256" key="7">
    <source>
        <dbReference type="ARBA" id="ARBA00023033"/>
    </source>
</evidence>
<dbReference type="GO" id="GO:0005506">
    <property type="term" value="F:iron ion binding"/>
    <property type="evidence" value="ECO:0007669"/>
    <property type="project" value="InterPro"/>
</dbReference>
<dbReference type="Pfam" id="PF00067">
    <property type="entry name" value="p450"/>
    <property type="match status" value="1"/>
</dbReference>
<evidence type="ECO:0000256" key="6">
    <source>
        <dbReference type="ARBA" id="ARBA00023004"/>
    </source>
</evidence>
<organism evidence="12 13">
    <name type="scientific">Aspergillus ellipticus CBS 707.79</name>
    <dbReference type="NCBI Taxonomy" id="1448320"/>
    <lineage>
        <taxon>Eukaryota</taxon>
        <taxon>Fungi</taxon>
        <taxon>Dikarya</taxon>
        <taxon>Ascomycota</taxon>
        <taxon>Pezizomycotina</taxon>
        <taxon>Eurotiomycetes</taxon>
        <taxon>Eurotiomycetidae</taxon>
        <taxon>Eurotiales</taxon>
        <taxon>Aspergillaceae</taxon>
        <taxon>Aspergillus</taxon>
        <taxon>Aspergillus subgen. Circumdati</taxon>
    </lineage>
</organism>
<gene>
    <name evidence="12" type="ORF">BO71DRAFT_398538</name>
</gene>
<evidence type="ECO:0000256" key="9">
    <source>
        <dbReference type="RuleBase" id="RU000461"/>
    </source>
</evidence>
<dbReference type="InterPro" id="IPR001128">
    <property type="entry name" value="Cyt_P450"/>
</dbReference>
<evidence type="ECO:0000256" key="11">
    <source>
        <dbReference type="SAM" id="SignalP"/>
    </source>
</evidence>
<feature type="chain" id="PRO_5016315822" evidence="11">
    <location>
        <begin position="16"/>
        <end position="495"/>
    </location>
</feature>
<accession>A0A319DBU2</accession>
<keyword evidence="3 8" id="KW-0349">Heme</keyword>
<keyword evidence="13" id="KW-1185">Reference proteome</keyword>
<dbReference type="OrthoDB" id="1470350at2759"/>
<evidence type="ECO:0000256" key="3">
    <source>
        <dbReference type="ARBA" id="ARBA00022617"/>
    </source>
</evidence>
<comment type="cofactor">
    <cofactor evidence="1 8">
        <name>heme</name>
        <dbReference type="ChEBI" id="CHEBI:30413"/>
    </cofactor>
</comment>
<reference evidence="12 13" key="1">
    <citation type="submission" date="2018-02" db="EMBL/GenBank/DDBJ databases">
        <title>The genomes of Aspergillus section Nigri reveals drivers in fungal speciation.</title>
        <authorList>
            <consortium name="DOE Joint Genome Institute"/>
            <person name="Vesth T.C."/>
            <person name="Nybo J."/>
            <person name="Theobald S."/>
            <person name="Brandl J."/>
            <person name="Frisvad J.C."/>
            <person name="Nielsen K.F."/>
            <person name="Lyhne E.K."/>
            <person name="Kogle M.E."/>
            <person name="Kuo A."/>
            <person name="Riley R."/>
            <person name="Clum A."/>
            <person name="Nolan M."/>
            <person name="Lipzen A."/>
            <person name="Salamov A."/>
            <person name="Henrissat B."/>
            <person name="Wiebenga A."/>
            <person name="De vries R.P."/>
            <person name="Grigoriev I.V."/>
            <person name="Mortensen U.H."/>
            <person name="Andersen M.R."/>
            <person name="Baker S.E."/>
        </authorList>
    </citation>
    <scope>NUCLEOTIDE SEQUENCE [LARGE SCALE GENOMIC DNA]</scope>
    <source>
        <strain evidence="12 13">CBS 707.79</strain>
    </source>
</reference>
<dbReference type="InterPro" id="IPR050364">
    <property type="entry name" value="Cytochrome_P450_fung"/>
</dbReference>
<dbReference type="VEuPathDB" id="FungiDB:BO71DRAFT_398538"/>
<dbReference type="CDD" id="cd11065">
    <property type="entry name" value="CYP64-like"/>
    <property type="match status" value="1"/>
</dbReference>
<comment type="similarity">
    <text evidence="2 9">Belongs to the cytochrome P450 family.</text>
</comment>
<evidence type="ECO:0000256" key="5">
    <source>
        <dbReference type="ARBA" id="ARBA00023002"/>
    </source>
</evidence>
<keyword evidence="7 9" id="KW-0503">Monooxygenase</keyword>
<evidence type="ECO:0000256" key="4">
    <source>
        <dbReference type="ARBA" id="ARBA00022723"/>
    </source>
</evidence>
<dbReference type="PROSITE" id="PS00086">
    <property type="entry name" value="CYTOCHROME_P450"/>
    <property type="match status" value="1"/>
</dbReference>
<dbReference type="PANTHER" id="PTHR46300:SF1">
    <property type="entry name" value="P450, PUTATIVE (EUROFUNG)-RELATED"/>
    <property type="match status" value="1"/>
</dbReference>
<feature type="binding site" description="axial binding residue" evidence="8">
    <location>
        <position position="417"/>
    </location>
    <ligand>
        <name>heme</name>
        <dbReference type="ChEBI" id="CHEBI:30413"/>
    </ligand>
    <ligandPart>
        <name>Fe</name>
        <dbReference type="ChEBI" id="CHEBI:18248"/>
    </ligandPart>
</feature>
<feature type="signal peptide" evidence="11">
    <location>
        <begin position="1"/>
        <end position="15"/>
    </location>
</feature>
<evidence type="ECO:0000256" key="8">
    <source>
        <dbReference type="PIRSR" id="PIRSR602401-1"/>
    </source>
</evidence>
<dbReference type="InterPro" id="IPR002401">
    <property type="entry name" value="Cyt_P450_E_grp-I"/>
</dbReference>
<dbReference type="GO" id="GO:0016705">
    <property type="term" value="F:oxidoreductase activity, acting on paired donors, with incorporation or reduction of molecular oxygen"/>
    <property type="evidence" value="ECO:0007669"/>
    <property type="project" value="InterPro"/>
</dbReference>
<evidence type="ECO:0000256" key="1">
    <source>
        <dbReference type="ARBA" id="ARBA00001971"/>
    </source>
</evidence>
<dbReference type="GO" id="GO:0020037">
    <property type="term" value="F:heme binding"/>
    <property type="evidence" value="ECO:0007669"/>
    <property type="project" value="InterPro"/>
</dbReference>
<dbReference type="Proteomes" id="UP000247810">
    <property type="component" value="Unassembled WGS sequence"/>
</dbReference>